<dbReference type="EMBL" id="JBDFQZ010000005">
    <property type="protein sequence ID" value="KAK9725524.1"/>
    <property type="molecule type" value="Genomic_DNA"/>
</dbReference>
<organism evidence="1 2">
    <name type="scientific">Saponaria officinalis</name>
    <name type="common">Common soapwort</name>
    <name type="synonym">Lychnis saponaria</name>
    <dbReference type="NCBI Taxonomy" id="3572"/>
    <lineage>
        <taxon>Eukaryota</taxon>
        <taxon>Viridiplantae</taxon>
        <taxon>Streptophyta</taxon>
        <taxon>Embryophyta</taxon>
        <taxon>Tracheophyta</taxon>
        <taxon>Spermatophyta</taxon>
        <taxon>Magnoliopsida</taxon>
        <taxon>eudicotyledons</taxon>
        <taxon>Gunneridae</taxon>
        <taxon>Pentapetalae</taxon>
        <taxon>Caryophyllales</taxon>
        <taxon>Caryophyllaceae</taxon>
        <taxon>Caryophylleae</taxon>
        <taxon>Saponaria</taxon>
    </lineage>
</organism>
<keyword evidence="2" id="KW-1185">Reference proteome</keyword>
<gene>
    <name evidence="1" type="ORF">RND81_05G150600</name>
</gene>
<evidence type="ECO:0008006" key="3">
    <source>
        <dbReference type="Google" id="ProtNLM"/>
    </source>
</evidence>
<name>A0AAW1L159_SAPOF</name>
<dbReference type="AlphaFoldDB" id="A0AAW1L159"/>
<sequence length="101" mass="11536">MDQASSNLYASANSVVKFNGLNYDEWSEQIRFTLGIMALDFAIITDEEPPAITDESSKDEISLYKSWERSNRLSLILMRMTMAESIKPSMPKTEKAKEFMT</sequence>
<reference evidence="1" key="1">
    <citation type="submission" date="2024-03" db="EMBL/GenBank/DDBJ databases">
        <title>WGS assembly of Saponaria officinalis var. Norfolk2.</title>
        <authorList>
            <person name="Jenkins J."/>
            <person name="Shu S."/>
            <person name="Grimwood J."/>
            <person name="Barry K."/>
            <person name="Goodstein D."/>
            <person name="Schmutz J."/>
            <person name="Leebens-Mack J."/>
            <person name="Osbourn A."/>
        </authorList>
    </citation>
    <scope>NUCLEOTIDE SEQUENCE [LARGE SCALE GENOMIC DNA]</scope>
    <source>
        <strain evidence="1">JIC</strain>
    </source>
</reference>
<protein>
    <recommendedName>
        <fullName evidence="3">Gag-pol polyprotein</fullName>
    </recommendedName>
</protein>
<evidence type="ECO:0000313" key="2">
    <source>
        <dbReference type="Proteomes" id="UP001443914"/>
    </source>
</evidence>
<dbReference type="Proteomes" id="UP001443914">
    <property type="component" value="Unassembled WGS sequence"/>
</dbReference>
<accession>A0AAW1L159</accession>
<proteinExistence type="predicted"/>
<comment type="caution">
    <text evidence="1">The sequence shown here is derived from an EMBL/GenBank/DDBJ whole genome shotgun (WGS) entry which is preliminary data.</text>
</comment>
<evidence type="ECO:0000313" key="1">
    <source>
        <dbReference type="EMBL" id="KAK9725524.1"/>
    </source>
</evidence>